<dbReference type="InterPro" id="IPR019758">
    <property type="entry name" value="Pept_S26A_signal_pept_1_CS"/>
</dbReference>
<dbReference type="GO" id="GO:0006465">
    <property type="term" value="P:signal peptide processing"/>
    <property type="evidence" value="ECO:0007669"/>
    <property type="project" value="InterPro"/>
</dbReference>
<dbReference type="PROSITE" id="PS00501">
    <property type="entry name" value="SPASE_I_1"/>
    <property type="match status" value="1"/>
</dbReference>
<evidence type="ECO:0000256" key="8">
    <source>
        <dbReference type="SAM" id="SignalP"/>
    </source>
</evidence>
<dbReference type="EC" id="3.4.21.-" evidence="6"/>
<evidence type="ECO:0000313" key="11">
    <source>
        <dbReference type="Proteomes" id="UP000095751"/>
    </source>
</evidence>
<dbReference type="PANTHER" id="PTHR43390">
    <property type="entry name" value="SIGNAL PEPTIDASE I"/>
    <property type="match status" value="1"/>
</dbReference>
<keyword evidence="6" id="KW-0472">Membrane</keyword>
<dbReference type="CDD" id="cd06530">
    <property type="entry name" value="S26_SPase_I"/>
    <property type="match status" value="1"/>
</dbReference>
<dbReference type="GO" id="GO:0009003">
    <property type="term" value="F:signal peptidase activity"/>
    <property type="evidence" value="ECO:0007669"/>
    <property type="project" value="UniProtKB-EC"/>
</dbReference>
<protein>
    <recommendedName>
        <fullName evidence="6">Mitochondrial inner membrane protease subunit</fullName>
        <ecNumber evidence="6">3.4.21.-</ecNumber>
    </recommendedName>
</protein>
<dbReference type="InterPro" id="IPR019756">
    <property type="entry name" value="Pept_S26A_signal_pept_1_Ser-AS"/>
</dbReference>
<dbReference type="PROSITE" id="PS00761">
    <property type="entry name" value="SPASE_I_3"/>
    <property type="match status" value="1"/>
</dbReference>
<evidence type="ECO:0000259" key="9">
    <source>
        <dbReference type="Pfam" id="PF10502"/>
    </source>
</evidence>
<keyword evidence="8" id="KW-0732">Signal</keyword>
<name>A0A1E7FXP4_9STRA</name>
<dbReference type="InterPro" id="IPR000223">
    <property type="entry name" value="Pept_S26A_signal_pept_1"/>
</dbReference>
<keyword evidence="6" id="KW-0999">Mitochondrion inner membrane</keyword>
<dbReference type="SUPFAM" id="SSF51306">
    <property type="entry name" value="LexA/Signal peptidase"/>
    <property type="match status" value="1"/>
</dbReference>
<keyword evidence="11" id="KW-1185">Reference proteome</keyword>
<feature type="region of interest" description="Disordered" evidence="7">
    <location>
        <begin position="69"/>
        <end position="90"/>
    </location>
</feature>
<dbReference type="Pfam" id="PF10502">
    <property type="entry name" value="Peptidase_S26"/>
    <property type="match status" value="1"/>
</dbReference>
<dbReference type="Proteomes" id="UP000095751">
    <property type="component" value="Unassembled WGS sequence"/>
</dbReference>
<evidence type="ECO:0000256" key="6">
    <source>
        <dbReference type="RuleBase" id="RU362041"/>
    </source>
</evidence>
<proteinExistence type="inferred from homology"/>
<feature type="signal peptide" evidence="8">
    <location>
        <begin position="1"/>
        <end position="26"/>
    </location>
</feature>
<dbReference type="GO" id="GO:0004252">
    <property type="term" value="F:serine-type endopeptidase activity"/>
    <property type="evidence" value="ECO:0007669"/>
    <property type="project" value="InterPro"/>
</dbReference>
<evidence type="ECO:0000256" key="7">
    <source>
        <dbReference type="SAM" id="MobiDB-lite"/>
    </source>
</evidence>
<dbReference type="NCBIfam" id="TIGR02227">
    <property type="entry name" value="sigpep_I_bact"/>
    <property type="match status" value="1"/>
</dbReference>
<feature type="domain" description="Peptidase S26" evidence="9">
    <location>
        <begin position="109"/>
        <end position="274"/>
    </location>
</feature>
<dbReference type="EMBL" id="KV784353">
    <property type="protein sequence ID" value="OEU22583.1"/>
    <property type="molecule type" value="Genomic_DNA"/>
</dbReference>
<dbReference type="PANTHER" id="PTHR43390:SF1">
    <property type="entry name" value="CHLOROPLAST PROCESSING PEPTIDASE"/>
    <property type="match status" value="1"/>
</dbReference>
<organism evidence="10 11">
    <name type="scientific">Fragilariopsis cylindrus CCMP1102</name>
    <dbReference type="NCBI Taxonomy" id="635003"/>
    <lineage>
        <taxon>Eukaryota</taxon>
        <taxon>Sar</taxon>
        <taxon>Stramenopiles</taxon>
        <taxon>Ochrophyta</taxon>
        <taxon>Bacillariophyta</taxon>
        <taxon>Bacillariophyceae</taxon>
        <taxon>Bacillariophycidae</taxon>
        <taxon>Bacillariales</taxon>
        <taxon>Bacillariaceae</taxon>
        <taxon>Fragilariopsis</taxon>
    </lineage>
</organism>
<comment type="subcellular location">
    <subcellularLocation>
        <location evidence="6">Mitochondrion inner membrane</location>
    </subcellularLocation>
</comment>
<dbReference type="KEGG" id="fcy:FRACYDRAFT_205363"/>
<dbReference type="InterPro" id="IPR036286">
    <property type="entry name" value="LexA/Signal_pep-like_sf"/>
</dbReference>
<dbReference type="PRINTS" id="PR00727">
    <property type="entry name" value="LEADERPTASE"/>
</dbReference>
<evidence type="ECO:0000256" key="2">
    <source>
        <dbReference type="ARBA" id="ARBA00009370"/>
    </source>
</evidence>
<evidence type="ECO:0000256" key="3">
    <source>
        <dbReference type="ARBA" id="ARBA00022670"/>
    </source>
</evidence>
<dbReference type="InParanoid" id="A0A1E7FXP4"/>
<evidence type="ECO:0000313" key="10">
    <source>
        <dbReference type="EMBL" id="OEU22583.1"/>
    </source>
</evidence>
<keyword evidence="6" id="KW-0496">Mitochondrion</keyword>
<evidence type="ECO:0000256" key="1">
    <source>
        <dbReference type="ARBA" id="ARBA00000677"/>
    </source>
</evidence>
<feature type="active site" evidence="5">
    <location>
        <position position="136"/>
    </location>
</feature>
<gene>
    <name evidence="10" type="ORF">FRACYDRAFT_205363</name>
</gene>
<evidence type="ECO:0000256" key="4">
    <source>
        <dbReference type="ARBA" id="ARBA00022801"/>
    </source>
</evidence>
<dbReference type="GO" id="GO:0005743">
    <property type="term" value="C:mitochondrial inner membrane"/>
    <property type="evidence" value="ECO:0007669"/>
    <property type="project" value="UniProtKB-SubCell"/>
</dbReference>
<feature type="chain" id="PRO_5009193646" description="Mitochondrial inner membrane protease subunit" evidence="8">
    <location>
        <begin position="27"/>
        <end position="285"/>
    </location>
</feature>
<dbReference type="AlphaFoldDB" id="A0A1E7FXP4"/>
<dbReference type="InterPro" id="IPR019533">
    <property type="entry name" value="Peptidase_S26"/>
</dbReference>
<feature type="compositionally biased region" description="Acidic residues" evidence="7">
    <location>
        <begin position="69"/>
        <end position="81"/>
    </location>
</feature>
<dbReference type="OrthoDB" id="308440at2759"/>
<dbReference type="Gene3D" id="2.10.109.10">
    <property type="entry name" value="Umud Fragment, subunit A"/>
    <property type="match status" value="2"/>
</dbReference>
<comment type="similarity">
    <text evidence="2 6">Belongs to the peptidase S26 family.</text>
</comment>
<keyword evidence="3 6" id="KW-0645">Protease</keyword>
<comment type="catalytic activity">
    <reaction evidence="1">
        <text>Cleavage of hydrophobic, N-terminal signal or leader sequences from secreted and periplasmic proteins.</text>
        <dbReference type="EC" id="3.4.21.89"/>
    </reaction>
</comment>
<evidence type="ECO:0000256" key="5">
    <source>
        <dbReference type="PIRSR" id="PIRSR600223-1"/>
    </source>
</evidence>
<reference evidence="10 11" key="1">
    <citation type="submission" date="2016-09" db="EMBL/GenBank/DDBJ databases">
        <title>Extensive genetic diversity and differential bi-allelic expression allows diatom success in the polar Southern Ocean.</title>
        <authorList>
            <consortium name="DOE Joint Genome Institute"/>
            <person name="Mock T."/>
            <person name="Otillar R.P."/>
            <person name="Strauss J."/>
            <person name="Dupont C."/>
            <person name="Frickenhaus S."/>
            <person name="Maumus F."/>
            <person name="Mcmullan M."/>
            <person name="Sanges R."/>
            <person name="Schmutz J."/>
            <person name="Toseland A."/>
            <person name="Valas R."/>
            <person name="Veluchamy A."/>
            <person name="Ward B.J."/>
            <person name="Allen A."/>
            <person name="Barry K."/>
            <person name="Falciatore A."/>
            <person name="Ferrante M."/>
            <person name="Fortunato A.E."/>
            <person name="Gloeckner G."/>
            <person name="Gruber A."/>
            <person name="Hipkin R."/>
            <person name="Janech M."/>
            <person name="Kroth P."/>
            <person name="Leese F."/>
            <person name="Lindquist E."/>
            <person name="Lyon B.R."/>
            <person name="Martin J."/>
            <person name="Mayer C."/>
            <person name="Parker M."/>
            <person name="Quesneville H."/>
            <person name="Raymond J."/>
            <person name="Uhlig C."/>
            <person name="Valentin K.U."/>
            <person name="Worden A.Z."/>
            <person name="Armbrust E.V."/>
            <person name="Bowler C."/>
            <person name="Green B."/>
            <person name="Moulton V."/>
            <person name="Van Oosterhout C."/>
            <person name="Grigoriev I."/>
        </authorList>
    </citation>
    <scope>NUCLEOTIDE SEQUENCE [LARGE SCALE GENOMIC DNA]</scope>
    <source>
        <strain evidence="10 11">CCMP1102</strain>
    </source>
</reference>
<feature type="active site" evidence="5">
    <location>
        <position position="194"/>
    </location>
</feature>
<keyword evidence="4 6" id="KW-0378">Hydrolase</keyword>
<sequence>MNSSSFICCLFSILLIGLNIVYTCDAFQSPVSSFSSYRRISLKQQQQQQRPQSTTKQYHGGIRSILSAEEDSDDQWTEEPDNNNNDNDSPSIIEQFQRWLKSAEGQDDVKTYFVSLFIALALRFTIIEPRYIPSLSMFPTFDVGDQLAVEKVTKRISPFYRQEVVVFNPPESFRDIIVGDYGQSTARAKEALIKRIVAIEGDEVEVKGGKLFVNGDEQDEPFTAEDAKYEFGPVKVPPENVLVLGDNRNHSLDGHIWGFLPKKNVIGRAVFIYWPPWRVGNTGMY</sequence>
<accession>A0A1E7FXP4</accession>